<dbReference type="RefSeq" id="WP_191853124.1">
    <property type="nucleotide sequence ID" value="NZ_BNBP01000007.1"/>
</dbReference>
<sequence length="564" mass="63847">MPENENESFEMLYRLPIPPEEGRYPGLAPSRRVEHGLIVERDVAVPMRDGVVLRVDVFRPEGQSDLPVLFTYSPYGKHARKGFHMLYPQAGQEDHGFVDPGTTDVSVSHYTVWEGPDPLYWCRQGFAVVNADSRGSWGSEGSLTFHSPQEAADGYDVIEWAAGRPWSNGRVGMTGVSYLAWSQWNVAATRPPHLFAINPWEGYSDPYRDIAMQGGIRETRFRGWWIESTAYSRNRVEDVVELCRQHPHFDAYWKARTPDLSKIEVPLYAVVDWGDHGIHTRGTIEGFKQAGSREKWLEVHGRMKWPYYYRPESLARQLEFFTTFLKEAPGATLSWPRVNIEVRESHFVGEVRAEKTWPLEGTVSTPLFLDAAAGALAKDLPAASSLSYDSEDPQDFVEFSVAFDEDTEVTGTMSLQLWVESETDEADLFVAVEKFDRDGVRVPFPFQSMFHDGPVALGWLRASHRDLDAERSTPQQPWHTHARSVPLEPGRPTLVDIEIWPSSTLFRAGERLAVRVKGSDHNTYPGVPAVIHHQEPHNTGRHTVHTGGDHPSRLLLPVIDRSAR</sequence>
<dbReference type="Pfam" id="PF02129">
    <property type="entry name" value="Peptidase_S15"/>
    <property type="match status" value="1"/>
</dbReference>
<protein>
    <submittedName>
        <fullName evidence="3">CocE/NonD family hydrolase</fullName>
    </submittedName>
</protein>
<gene>
    <name evidence="3" type="ORF">H1X69_16115</name>
</gene>
<evidence type="ECO:0000259" key="2">
    <source>
        <dbReference type="SMART" id="SM00939"/>
    </source>
</evidence>
<dbReference type="Gene3D" id="3.40.50.1820">
    <property type="entry name" value="alpha/beta hydrolase"/>
    <property type="match status" value="1"/>
</dbReference>
<dbReference type="AlphaFoldDB" id="A0A7W2DTX1"/>
<dbReference type="SMART" id="SM00939">
    <property type="entry name" value="PepX_C"/>
    <property type="match status" value="1"/>
</dbReference>
<dbReference type="GO" id="GO:0008239">
    <property type="term" value="F:dipeptidyl-peptidase activity"/>
    <property type="evidence" value="ECO:0007669"/>
    <property type="project" value="InterPro"/>
</dbReference>
<accession>A0A7W2DTX1</accession>
<dbReference type="InterPro" id="IPR013736">
    <property type="entry name" value="Xaa-Pro_dipept_C"/>
</dbReference>
<dbReference type="SUPFAM" id="SSF49785">
    <property type="entry name" value="Galactose-binding domain-like"/>
    <property type="match status" value="1"/>
</dbReference>
<dbReference type="EMBL" id="JACERG010000010">
    <property type="protein sequence ID" value="MBA5222935.1"/>
    <property type="molecule type" value="Genomic_DNA"/>
</dbReference>
<dbReference type="InterPro" id="IPR008979">
    <property type="entry name" value="Galactose-bd-like_sf"/>
</dbReference>
<comment type="caution">
    <text evidence="3">The sequence shown here is derived from an EMBL/GenBank/DDBJ whole genome shotgun (WGS) entry which is preliminary data.</text>
</comment>
<name>A0A7W2DTX1_9ACTN</name>
<proteinExistence type="predicted"/>
<dbReference type="Gene3D" id="1.10.3020.20">
    <property type="match status" value="1"/>
</dbReference>
<dbReference type="Pfam" id="PF08530">
    <property type="entry name" value="PepX_C"/>
    <property type="match status" value="1"/>
</dbReference>
<dbReference type="PANTHER" id="PTHR43056:SF10">
    <property type="entry name" value="COCE_NOND FAMILY, PUTATIVE (AFU_ORTHOLOGUE AFUA_7G00600)-RELATED"/>
    <property type="match status" value="1"/>
</dbReference>
<dbReference type="Proteomes" id="UP000587608">
    <property type="component" value="Unassembled WGS sequence"/>
</dbReference>
<feature type="domain" description="Xaa-Pro dipeptidyl-peptidase C-terminal" evidence="2">
    <location>
        <begin position="318"/>
        <end position="555"/>
    </location>
</feature>
<dbReference type="GeneID" id="96784763"/>
<evidence type="ECO:0000313" key="4">
    <source>
        <dbReference type="Proteomes" id="UP000587608"/>
    </source>
</evidence>
<reference evidence="3 4" key="1">
    <citation type="submission" date="2020-07" db="EMBL/GenBank/DDBJ databases">
        <title>Differential regulation of undecylprodigiosin biosynthesis in the yeast-scavenging Streptomyces strain MBK6.</title>
        <authorList>
            <person name="Baral B."/>
            <person name="Siitonen V."/>
            <person name="Laughlin M."/>
            <person name="Yamada K."/>
            <person name="Ilomaeki M."/>
            <person name="Metsae-Ketelae M."/>
            <person name="Niemi J."/>
        </authorList>
    </citation>
    <scope>NUCLEOTIDE SEQUENCE [LARGE SCALE GENOMIC DNA]</scope>
    <source>
        <strain evidence="3 4">MBK6</strain>
    </source>
</reference>
<dbReference type="InterPro" id="IPR000383">
    <property type="entry name" value="Xaa-Pro-like_dom"/>
</dbReference>
<dbReference type="NCBIfam" id="TIGR00976">
    <property type="entry name" value="CocE_NonD"/>
    <property type="match status" value="2"/>
</dbReference>
<dbReference type="InterPro" id="IPR029058">
    <property type="entry name" value="AB_hydrolase_fold"/>
</dbReference>
<evidence type="ECO:0000256" key="1">
    <source>
        <dbReference type="ARBA" id="ARBA00022801"/>
    </source>
</evidence>
<dbReference type="PANTHER" id="PTHR43056">
    <property type="entry name" value="PEPTIDASE S9 PROLYL OLIGOPEPTIDASE"/>
    <property type="match status" value="1"/>
</dbReference>
<dbReference type="SUPFAM" id="SSF53474">
    <property type="entry name" value="alpha/beta-Hydrolases"/>
    <property type="match status" value="1"/>
</dbReference>
<dbReference type="InterPro" id="IPR005674">
    <property type="entry name" value="CocE/Ser_esterase"/>
</dbReference>
<dbReference type="Gene3D" id="2.60.120.260">
    <property type="entry name" value="Galactose-binding domain-like"/>
    <property type="match status" value="1"/>
</dbReference>
<evidence type="ECO:0000313" key="3">
    <source>
        <dbReference type="EMBL" id="MBA5222935.1"/>
    </source>
</evidence>
<organism evidence="3 4">
    <name type="scientific">Streptomyces griseoaurantiacus</name>
    <dbReference type="NCBI Taxonomy" id="68213"/>
    <lineage>
        <taxon>Bacteria</taxon>
        <taxon>Bacillati</taxon>
        <taxon>Actinomycetota</taxon>
        <taxon>Actinomycetes</taxon>
        <taxon>Kitasatosporales</taxon>
        <taxon>Streptomycetaceae</taxon>
        <taxon>Streptomyces</taxon>
        <taxon>Streptomyces aurantiacus group</taxon>
    </lineage>
</organism>
<dbReference type="InterPro" id="IPR050585">
    <property type="entry name" value="Xaa-Pro_dipeptidyl-ppase/CocE"/>
</dbReference>
<keyword evidence="1 3" id="KW-0378">Hydrolase</keyword>